<gene>
    <name evidence="1" type="ORF">IMG5_188360</name>
</gene>
<organism evidence="1 2">
    <name type="scientific">Ichthyophthirius multifiliis</name>
    <name type="common">White spot disease agent</name>
    <name type="synonym">Ich</name>
    <dbReference type="NCBI Taxonomy" id="5932"/>
    <lineage>
        <taxon>Eukaryota</taxon>
        <taxon>Sar</taxon>
        <taxon>Alveolata</taxon>
        <taxon>Ciliophora</taxon>
        <taxon>Intramacronucleata</taxon>
        <taxon>Oligohymenophorea</taxon>
        <taxon>Hymenostomatida</taxon>
        <taxon>Ophryoglenina</taxon>
        <taxon>Ichthyophthirius</taxon>
    </lineage>
</organism>
<dbReference type="GeneID" id="14903901"/>
<proteinExistence type="predicted"/>
<dbReference type="InParanoid" id="G0R3X9"/>
<keyword evidence="2" id="KW-1185">Reference proteome</keyword>
<dbReference type="EMBL" id="GL984318">
    <property type="protein sequence ID" value="EGR27810.1"/>
    <property type="molecule type" value="Genomic_DNA"/>
</dbReference>
<sequence length="190" mass="23427">MQNFNFFINKKLCFQEINNVKGKVLITKKQYFRRLQYHNQLQQVQKNVLLSNSIFLGIKRKQRISKQLFFEKFQPNFRQQSLIHQLYNFNSNQQNARFSTIFQKQNTTFYEWGQFFHLDQLFGINQEWFLNIFLHLLINIYYSDLIFKVKLELFLNQMKKLLIYPKVLLKIFFRIIKKDLVKQLTHLDRQ</sequence>
<reference evidence="1 2" key="1">
    <citation type="submission" date="2011-07" db="EMBL/GenBank/DDBJ databases">
        <authorList>
            <person name="Coyne R."/>
            <person name="Brami D."/>
            <person name="Johnson J."/>
            <person name="Hostetler J."/>
            <person name="Hannick L."/>
            <person name="Clark T."/>
            <person name="Cassidy-Hanley D."/>
            <person name="Inman J."/>
        </authorList>
    </citation>
    <scope>NUCLEOTIDE SEQUENCE [LARGE SCALE GENOMIC DNA]</scope>
    <source>
        <strain evidence="1 2">G5</strain>
    </source>
</reference>
<dbReference type="AlphaFoldDB" id="G0R3X9"/>
<name>G0R3X9_ICHMU</name>
<accession>G0R3X9</accession>
<dbReference type="Proteomes" id="UP000008983">
    <property type="component" value="Unassembled WGS sequence"/>
</dbReference>
<protein>
    <submittedName>
        <fullName evidence="1">Uncharacterized protein</fullName>
    </submittedName>
</protein>
<evidence type="ECO:0000313" key="2">
    <source>
        <dbReference type="Proteomes" id="UP000008983"/>
    </source>
</evidence>
<dbReference type="RefSeq" id="XP_004027155.1">
    <property type="nucleotide sequence ID" value="XM_004027106.1"/>
</dbReference>
<evidence type="ECO:0000313" key="1">
    <source>
        <dbReference type="EMBL" id="EGR27810.1"/>
    </source>
</evidence>